<organism evidence="2">
    <name type="scientific">hydrocarbon metagenome</name>
    <dbReference type="NCBI Taxonomy" id="938273"/>
    <lineage>
        <taxon>unclassified sequences</taxon>
        <taxon>metagenomes</taxon>
        <taxon>ecological metagenomes</taxon>
    </lineage>
</organism>
<name>A0A0W8E4T4_9ZZZZ</name>
<dbReference type="PRINTS" id="PR00080">
    <property type="entry name" value="SDRFAMILY"/>
</dbReference>
<dbReference type="AlphaFoldDB" id="A0A0W8E4T4"/>
<protein>
    <submittedName>
        <fullName evidence="2">3-oxoacyl-acp reductase</fullName>
        <ecNumber evidence="2">1.1.1.100</ecNumber>
    </submittedName>
</protein>
<dbReference type="Pfam" id="PF13561">
    <property type="entry name" value="adh_short_C2"/>
    <property type="match status" value="1"/>
</dbReference>
<sequence>MSDKKFVDPYGVFTTRIDVPDTFPSNSDLSGKKVLVTGGGRGLGVGIALAFAAAGADVAVSARTETDVKEIAKRIEAKGVKGLAVAGNVKDAKSVQEMIAAVVAEFGRIDVLVNNAGISPWVLRPEKYTEEQWDEMMGINLKGCWLCAKEAFLQSMKDLGKGRIINTGSAFGMIGDHRVLPYCSSKGAVLNFARALAIDWAQYNITVNNVAPGFFDSPLIEGYKNNEALGQQILDRVPMARWGKIEELVGSYIFLASDASSFITGQTIYVDGGMTII</sequence>
<dbReference type="GO" id="GO:0004316">
    <property type="term" value="F:3-oxoacyl-[acyl-carrier-protein] reductase (NADPH) activity"/>
    <property type="evidence" value="ECO:0007669"/>
    <property type="project" value="UniProtKB-EC"/>
</dbReference>
<dbReference type="EMBL" id="LNQE01001873">
    <property type="protein sequence ID" value="KUG03652.1"/>
    <property type="molecule type" value="Genomic_DNA"/>
</dbReference>
<comment type="similarity">
    <text evidence="1">Belongs to the short-chain dehydrogenases/reductases (SDR) family.</text>
</comment>
<comment type="caution">
    <text evidence="2">The sequence shown here is derived from an EMBL/GenBank/DDBJ whole genome shotgun (WGS) entry which is preliminary data.</text>
</comment>
<dbReference type="EC" id="1.1.1.100" evidence="2"/>
<evidence type="ECO:0000256" key="1">
    <source>
        <dbReference type="ARBA" id="ARBA00006484"/>
    </source>
</evidence>
<dbReference type="InterPro" id="IPR020904">
    <property type="entry name" value="Sc_DH/Rdtase_CS"/>
</dbReference>
<dbReference type="PANTHER" id="PTHR42760">
    <property type="entry name" value="SHORT-CHAIN DEHYDROGENASES/REDUCTASES FAMILY MEMBER"/>
    <property type="match status" value="1"/>
</dbReference>
<proteinExistence type="inferred from homology"/>
<dbReference type="Gene3D" id="3.40.50.720">
    <property type="entry name" value="NAD(P)-binding Rossmann-like Domain"/>
    <property type="match status" value="1"/>
</dbReference>
<dbReference type="NCBIfam" id="NF005559">
    <property type="entry name" value="PRK07231.1"/>
    <property type="match status" value="1"/>
</dbReference>
<dbReference type="PRINTS" id="PR00081">
    <property type="entry name" value="GDHRDH"/>
</dbReference>
<dbReference type="FunFam" id="3.40.50.720:FF:000084">
    <property type="entry name" value="Short-chain dehydrogenase reductase"/>
    <property type="match status" value="1"/>
</dbReference>
<dbReference type="InterPro" id="IPR002347">
    <property type="entry name" value="SDR_fam"/>
</dbReference>
<dbReference type="InterPro" id="IPR036291">
    <property type="entry name" value="NAD(P)-bd_dom_sf"/>
</dbReference>
<gene>
    <name evidence="2" type="ORF">ASZ90_018951</name>
</gene>
<dbReference type="PROSITE" id="PS00061">
    <property type="entry name" value="ADH_SHORT"/>
    <property type="match status" value="1"/>
</dbReference>
<reference evidence="2" key="1">
    <citation type="journal article" date="2015" name="Proc. Natl. Acad. Sci. U.S.A.">
        <title>Networks of energetic and metabolic interactions define dynamics in microbial communities.</title>
        <authorList>
            <person name="Embree M."/>
            <person name="Liu J.K."/>
            <person name="Al-Bassam M.M."/>
            <person name="Zengler K."/>
        </authorList>
    </citation>
    <scope>NUCLEOTIDE SEQUENCE</scope>
</reference>
<dbReference type="SUPFAM" id="SSF51735">
    <property type="entry name" value="NAD(P)-binding Rossmann-fold domains"/>
    <property type="match status" value="1"/>
</dbReference>
<accession>A0A0W8E4T4</accession>
<keyword evidence="2" id="KW-0560">Oxidoreductase</keyword>
<evidence type="ECO:0000313" key="2">
    <source>
        <dbReference type="EMBL" id="KUG03652.1"/>
    </source>
</evidence>